<evidence type="ECO:0000256" key="4">
    <source>
        <dbReference type="SAM" id="Phobius"/>
    </source>
</evidence>
<gene>
    <name evidence="6" type="ORF">VHEMI05407</name>
</gene>
<evidence type="ECO:0000256" key="3">
    <source>
        <dbReference type="SAM" id="MobiDB-lite"/>
    </source>
</evidence>
<name>A0A0A1TIN4_9HYPO</name>
<dbReference type="SMART" id="SM00066">
    <property type="entry name" value="GAL4"/>
    <property type="match status" value="1"/>
</dbReference>
<keyword evidence="4" id="KW-0472">Membrane</keyword>
<keyword evidence="4" id="KW-0812">Transmembrane</keyword>
<evidence type="ECO:0000256" key="1">
    <source>
        <dbReference type="ARBA" id="ARBA00022723"/>
    </source>
</evidence>
<feature type="region of interest" description="Disordered" evidence="3">
    <location>
        <begin position="104"/>
        <end position="151"/>
    </location>
</feature>
<dbReference type="Proteomes" id="UP000039046">
    <property type="component" value="Unassembled WGS sequence"/>
</dbReference>
<evidence type="ECO:0000313" key="7">
    <source>
        <dbReference type="Proteomes" id="UP000039046"/>
    </source>
</evidence>
<dbReference type="GO" id="GO:0000981">
    <property type="term" value="F:DNA-binding transcription factor activity, RNA polymerase II-specific"/>
    <property type="evidence" value="ECO:0007669"/>
    <property type="project" value="InterPro"/>
</dbReference>
<dbReference type="OrthoDB" id="103819at2759"/>
<dbReference type="Pfam" id="PF04082">
    <property type="entry name" value="Fungal_trans"/>
    <property type="match status" value="1"/>
</dbReference>
<dbReference type="GO" id="GO:0008270">
    <property type="term" value="F:zinc ion binding"/>
    <property type="evidence" value="ECO:0007669"/>
    <property type="project" value="InterPro"/>
</dbReference>
<keyword evidence="1" id="KW-0479">Metal-binding</keyword>
<feature type="region of interest" description="Disordered" evidence="3">
    <location>
        <begin position="1"/>
        <end position="28"/>
    </location>
</feature>
<dbReference type="PROSITE" id="PS00463">
    <property type="entry name" value="ZN2_CY6_FUNGAL_1"/>
    <property type="match status" value="1"/>
</dbReference>
<dbReference type="SMART" id="SM00906">
    <property type="entry name" value="Fungal_trans"/>
    <property type="match status" value="1"/>
</dbReference>
<proteinExistence type="predicted"/>
<dbReference type="SUPFAM" id="SSF57701">
    <property type="entry name" value="Zn2/Cys6 DNA-binding domain"/>
    <property type="match status" value="1"/>
</dbReference>
<protein>
    <recommendedName>
        <fullName evidence="5">Zn(2)-C6 fungal-type domain-containing protein</fullName>
    </recommendedName>
</protein>
<feature type="domain" description="Zn(2)-C6 fungal-type" evidence="5">
    <location>
        <begin position="29"/>
        <end position="58"/>
    </location>
</feature>
<dbReference type="AlphaFoldDB" id="A0A0A1TIN4"/>
<evidence type="ECO:0000259" key="5">
    <source>
        <dbReference type="PROSITE" id="PS50048"/>
    </source>
</evidence>
<dbReference type="InterPro" id="IPR050987">
    <property type="entry name" value="AtrR-like"/>
</dbReference>
<dbReference type="InterPro" id="IPR007219">
    <property type="entry name" value="XnlR_reg_dom"/>
</dbReference>
<feature type="transmembrane region" description="Helical" evidence="4">
    <location>
        <begin position="563"/>
        <end position="584"/>
    </location>
</feature>
<accession>A0A0A1TIN4</accession>
<dbReference type="CDD" id="cd12148">
    <property type="entry name" value="fungal_TF_MHR"/>
    <property type="match status" value="1"/>
</dbReference>
<dbReference type="PROSITE" id="PS50048">
    <property type="entry name" value="ZN2_CY6_FUNGAL_2"/>
    <property type="match status" value="1"/>
</dbReference>
<dbReference type="STRING" id="1531966.A0A0A1TIN4"/>
<dbReference type="Pfam" id="PF00172">
    <property type="entry name" value="Zn_clus"/>
    <property type="match status" value="1"/>
</dbReference>
<keyword evidence="2" id="KW-0539">Nucleus</keyword>
<feature type="compositionally biased region" description="Polar residues" evidence="3">
    <location>
        <begin position="1"/>
        <end position="14"/>
    </location>
</feature>
<dbReference type="PANTHER" id="PTHR46910:SF5">
    <property type="entry name" value="ZN(II)2CYS6 TRANSCRIPTION FACTOR (EUROFUNG)"/>
    <property type="match status" value="1"/>
</dbReference>
<organism evidence="6 7">
    <name type="scientific">[Torrubiella] hemipterigena</name>
    <dbReference type="NCBI Taxonomy" id="1531966"/>
    <lineage>
        <taxon>Eukaryota</taxon>
        <taxon>Fungi</taxon>
        <taxon>Dikarya</taxon>
        <taxon>Ascomycota</taxon>
        <taxon>Pezizomycotina</taxon>
        <taxon>Sordariomycetes</taxon>
        <taxon>Hypocreomycetidae</taxon>
        <taxon>Hypocreales</taxon>
        <taxon>Clavicipitaceae</taxon>
        <taxon>Clavicipitaceae incertae sedis</taxon>
        <taxon>'Torrubiella' clade</taxon>
    </lineage>
</organism>
<dbReference type="GO" id="GO:0006351">
    <property type="term" value="P:DNA-templated transcription"/>
    <property type="evidence" value="ECO:0007669"/>
    <property type="project" value="InterPro"/>
</dbReference>
<evidence type="ECO:0000256" key="2">
    <source>
        <dbReference type="ARBA" id="ARBA00023242"/>
    </source>
</evidence>
<evidence type="ECO:0000313" key="6">
    <source>
        <dbReference type="EMBL" id="CEJ89567.1"/>
    </source>
</evidence>
<dbReference type="HOGENOM" id="CLU_009377_1_1_1"/>
<dbReference type="Gene3D" id="4.10.240.10">
    <property type="entry name" value="Zn(2)-C6 fungal-type DNA-binding domain"/>
    <property type="match status" value="1"/>
</dbReference>
<dbReference type="CDD" id="cd00067">
    <property type="entry name" value="GAL4"/>
    <property type="match status" value="1"/>
</dbReference>
<dbReference type="GO" id="GO:0003677">
    <property type="term" value="F:DNA binding"/>
    <property type="evidence" value="ECO:0007669"/>
    <property type="project" value="InterPro"/>
</dbReference>
<reference evidence="6 7" key="1">
    <citation type="journal article" date="2015" name="Genome Announc.">
        <title>Draft Genome Sequence and Gene Annotation of the Entomopathogenic Fungus Verticillium hemipterigenum.</title>
        <authorList>
            <person name="Horn F."/>
            <person name="Habel A."/>
            <person name="Scharf D.H."/>
            <person name="Dworschak J."/>
            <person name="Brakhage A.A."/>
            <person name="Guthke R."/>
            <person name="Hertweck C."/>
            <person name="Linde J."/>
        </authorList>
    </citation>
    <scope>NUCLEOTIDE SEQUENCE [LARGE SCALE GENOMIC DNA]</scope>
</reference>
<keyword evidence="4" id="KW-1133">Transmembrane helix</keyword>
<sequence>MQPLKHQSSPTNSIDGGPAVPEDPSARRACDQCRLRKIRCDKDWPCSNCRTAKRSCTSTGAGQRPKEHRQRVLISSQYERKIDMIESRLGSIETLLHGLSHPFGGSRETTAVEISSSRAEHTPQTGSSSAPTCESGIDGDSGGEEEASFGGDQGLTAHTAFASEFLERAVKRTSLRSPNPKMEAALANLGQLVSMQKKSTSGFKAKFVQRPIPPGGVTKLSLPPMSTVVELLKKDKAVPLSLFSIMCSLTGITDVANICRTVYFPTEDVSESIFVIVNALLYNLFLEHCSHTTDAAVREEYLAHFHLCRANLETALANLPMLLSPKVENAQALLFGCLYSVDVSRPTAAWHFASAGAQLCITGGFHRAEALKDNPPHIARIKRIIFWHIYTVDKSLGLRLGRASSIQECDISIAREFEFDDFGPAGADSVPTMWVEVSGLQGRIYELLYSPAALACPPATLATRARALAEDILRLEDRAAMSRKRAYEYMEKKNCSDMVDLFIRGDEVQFYVTLTLAYRVIPSPEGSPSRFSEECLDAARMAIRAHHDCVSKIDLTSFTKATYVHWNLLVTPFAPFFVLFCYVIETLSAEDMLMLKEFAASLALTRDSSEAMEKLYRLCQVMYDVLAIYVETKTQHPQDQGFVPMGDEFEMYMGQLGLIPMEDHTMGNAGGANTAAGQQDVAASVQNSSQVAQIADWFSGNRNMVGLLEADLSNIESYRWMQQGNGM</sequence>
<dbReference type="InterPro" id="IPR036864">
    <property type="entry name" value="Zn2-C6_fun-type_DNA-bd_sf"/>
</dbReference>
<dbReference type="PANTHER" id="PTHR46910">
    <property type="entry name" value="TRANSCRIPTION FACTOR PDR1"/>
    <property type="match status" value="1"/>
</dbReference>
<dbReference type="InterPro" id="IPR001138">
    <property type="entry name" value="Zn2Cys6_DnaBD"/>
</dbReference>
<keyword evidence="7" id="KW-1185">Reference proteome</keyword>
<feature type="compositionally biased region" description="Polar residues" evidence="3">
    <location>
        <begin position="107"/>
        <end position="132"/>
    </location>
</feature>
<dbReference type="EMBL" id="CDHN01000002">
    <property type="protein sequence ID" value="CEJ89567.1"/>
    <property type="molecule type" value="Genomic_DNA"/>
</dbReference>